<dbReference type="InterPro" id="IPR039425">
    <property type="entry name" value="RNA_pol_sigma-70-like"/>
</dbReference>
<gene>
    <name evidence="8" type="ORF">G9H71_00995</name>
</gene>
<reference evidence="8 9" key="1">
    <citation type="submission" date="2020-03" db="EMBL/GenBank/DDBJ databases">
        <title>Two novel Motilibacter sp.</title>
        <authorList>
            <person name="Liu S."/>
        </authorList>
    </citation>
    <scope>NUCLEOTIDE SEQUENCE [LARGE SCALE GENOMIC DNA]</scope>
    <source>
        <strain evidence="8 9">E257</strain>
    </source>
</reference>
<organism evidence="8 9">
    <name type="scientific">Motilibacter deserti</name>
    <dbReference type="NCBI Taxonomy" id="2714956"/>
    <lineage>
        <taxon>Bacteria</taxon>
        <taxon>Bacillati</taxon>
        <taxon>Actinomycetota</taxon>
        <taxon>Actinomycetes</taxon>
        <taxon>Motilibacterales</taxon>
        <taxon>Motilibacteraceae</taxon>
        <taxon>Motilibacter</taxon>
    </lineage>
</organism>
<dbReference type="InterPro" id="IPR013325">
    <property type="entry name" value="RNA_pol_sigma_r2"/>
</dbReference>
<evidence type="ECO:0000259" key="6">
    <source>
        <dbReference type="Pfam" id="PF04542"/>
    </source>
</evidence>
<name>A0ABX0GNE3_9ACTN</name>
<dbReference type="InterPro" id="IPR007627">
    <property type="entry name" value="RNA_pol_sigma70_r2"/>
</dbReference>
<evidence type="ECO:0000256" key="3">
    <source>
        <dbReference type="ARBA" id="ARBA00023082"/>
    </source>
</evidence>
<evidence type="ECO:0000256" key="5">
    <source>
        <dbReference type="ARBA" id="ARBA00023163"/>
    </source>
</evidence>
<protein>
    <submittedName>
        <fullName evidence="8">SigE family RNA polymerase sigma factor</fullName>
    </submittedName>
</protein>
<evidence type="ECO:0000313" key="9">
    <source>
        <dbReference type="Proteomes" id="UP000800981"/>
    </source>
</evidence>
<dbReference type="EMBL" id="JAANNP010000001">
    <property type="protein sequence ID" value="NHC12358.1"/>
    <property type="molecule type" value="Genomic_DNA"/>
</dbReference>
<evidence type="ECO:0000313" key="8">
    <source>
        <dbReference type="EMBL" id="NHC12358.1"/>
    </source>
</evidence>
<dbReference type="NCBIfam" id="TIGR02983">
    <property type="entry name" value="SigE-fam_strep"/>
    <property type="match status" value="1"/>
</dbReference>
<sequence>MTFDEYVAARGQALVRFAYVLTADAHLAEDLVQTALMKAYRHWAKVTAADHPDAYVRRIVVTTHISWRRKRVHPEHLTDTLPDRAVDGRAADPADRVSERDVLDRAVSALQPRPRAVLVLRHYAGYDDTAIAQVLGCSEGAVRAYASKGAAALRAALGEQALAREER</sequence>
<dbReference type="InterPro" id="IPR013249">
    <property type="entry name" value="RNA_pol_sigma70_r4_t2"/>
</dbReference>
<dbReference type="InterPro" id="IPR013324">
    <property type="entry name" value="RNA_pol_sigma_r3/r4-like"/>
</dbReference>
<proteinExistence type="inferred from homology"/>
<feature type="domain" description="RNA polymerase sigma factor 70 region 4 type 2" evidence="7">
    <location>
        <begin position="101"/>
        <end position="152"/>
    </location>
</feature>
<dbReference type="Proteomes" id="UP000800981">
    <property type="component" value="Unassembled WGS sequence"/>
</dbReference>
<dbReference type="InterPro" id="IPR014284">
    <property type="entry name" value="RNA_pol_sigma-70_dom"/>
</dbReference>
<dbReference type="InterPro" id="IPR036388">
    <property type="entry name" value="WH-like_DNA-bd_sf"/>
</dbReference>
<dbReference type="PANTHER" id="PTHR43133:SF50">
    <property type="entry name" value="ECF RNA POLYMERASE SIGMA FACTOR SIGM"/>
    <property type="match status" value="1"/>
</dbReference>
<feature type="domain" description="RNA polymerase sigma-70 region 2" evidence="6">
    <location>
        <begin position="10"/>
        <end position="71"/>
    </location>
</feature>
<evidence type="ECO:0000256" key="4">
    <source>
        <dbReference type="ARBA" id="ARBA00023125"/>
    </source>
</evidence>
<keyword evidence="9" id="KW-1185">Reference proteome</keyword>
<keyword evidence="2" id="KW-0805">Transcription regulation</keyword>
<evidence type="ECO:0000256" key="2">
    <source>
        <dbReference type="ARBA" id="ARBA00023015"/>
    </source>
</evidence>
<dbReference type="Gene3D" id="1.10.10.10">
    <property type="entry name" value="Winged helix-like DNA-binding domain superfamily/Winged helix DNA-binding domain"/>
    <property type="match status" value="1"/>
</dbReference>
<dbReference type="PANTHER" id="PTHR43133">
    <property type="entry name" value="RNA POLYMERASE ECF-TYPE SIGMA FACTO"/>
    <property type="match status" value="1"/>
</dbReference>
<dbReference type="SUPFAM" id="SSF88946">
    <property type="entry name" value="Sigma2 domain of RNA polymerase sigma factors"/>
    <property type="match status" value="1"/>
</dbReference>
<dbReference type="InterPro" id="IPR014325">
    <property type="entry name" value="RNA_pol_sigma-E_actinobac"/>
</dbReference>
<evidence type="ECO:0000259" key="7">
    <source>
        <dbReference type="Pfam" id="PF08281"/>
    </source>
</evidence>
<keyword evidence="3" id="KW-0731">Sigma factor</keyword>
<keyword evidence="4" id="KW-0238">DNA-binding</keyword>
<dbReference type="Pfam" id="PF08281">
    <property type="entry name" value="Sigma70_r4_2"/>
    <property type="match status" value="1"/>
</dbReference>
<evidence type="ECO:0000256" key="1">
    <source>
        <dbReference type="ARBA" id="ARBA00010641"/>
    </source>
</evidence>
<comment type="caution">
    <text evidence="8">The sequence shown here is derived from an EMBL/GenBank/DDBJ whole genome shotgun (WGS) entry which is preliminary data.</text>
</comment>
<dbReference type="RefSeq" id="WP_166276539.1">
    <property type="nucleotide sequence ID" value="NZ_JAANNP010000001.1"/>
</dbReference>
<dbReference type="NCBIfam" id="TIGR02937">
    <property type="entry name" value="sigma70-ECF"/>
    <property type="match status" value="1"/>
</dbReference>
<dbReference type="Gene3D" id="1.10.1740.10">
    <property type="match status" value="1"/>
</dbReference>
<accession>A0ABX0GNE3</accession>
<keyword evidence="5" id="KW-0804">Transcription</keyword>
<dbReference type="SUPFAM" id="SSF88659">
    <property type="entry name" value="Sigma3 and sigma4 domains of RNA polymerase sigma factors"/>
    <property type="match status" value="1"/>
</dbReference>
<dbReference type="Pfam" id="PF04542">
    <property type="entry name" value="Sigma70_r2"/>
    <property type="match status" value="1"/>
</dbReference>
<comment type="similarity">
    <text evidence="1">Belongs to the sigma-70 factor family. ECF subfamily.</text>
</comment>